<comment type="caution">
    <text evidence="1">The sequence shown here is derived from an EMBL/GenBank/DDBJ whole genome shotgun (WGS) entry which is preliminary data.</text>
</comment>
<protein>
    <recommendedName>
        <fullName evidence="3">Secreted protein</fullName>
    </recommendedName>
</protein>
<accession>A0ABD2JG87</accession>
<organism evidence="1 2">
    <name type="scientific">Heterodera trifolii</name>
    <dbReference type="NCBI Taxonomy" id="157864"/>
    <lineage>
        <taxon>Eukaryota</taxon>
        <taxon>Metazoa</taxon>
        <taxon>Ecdysozoa</taxon>
        <taxon>Nematoda</taxon>
        <taxon>Chromadorea</taxon>
        <taxon>Rhabditida</taxon>
        <taxon>Tylenchina</taxon>
        <taxon>Tylenchomorpha</taxon>
        <taxon>Tylenchoidea</taxon>
        <taxon>Heteroderidae</taxon>
        <taxon>Heteroderinae</taxon>
        <taxon>Heterodera</taxon>
    </lineage>
</organism>
<dbReference type="AlphaFoldDB" id="A0ABD2JG87"/>
<name>A0ABD2JG87_9BILA</name>
<dbReference type="Proteomes" id="UP001620626">
    <property type="component" value="Unassembled WGS sequence"/>
</dbReference>
<gene>
    <name evidence="1" type="ORF">niasHT_029179</name>
</gene>
<sequence>MPKAGNCGIQHDISIGHQLLLLRFRFVLHFHLRRVVALFCPLFHALQAQAMRRLLDRSTDSVQILYTEGELDKTDLGQPPSRLGWITSNSITRIDVRLGNCCSVSSISVPTNCAWQLVKEQRLIQFGVGRPIQIFWQRPRVGRRCVALVFPSVEPDTN</sequence>
<dbReference type="EMBL" id="JBICBT010000982">
    <property type="protein sequence ID" value="KAL3089468.1"/>
    <property type="molecule type" value="Genomic_DNA"/>
</dbReference>
<proteinExistence type="predicted"/>
<reference evidence="1 2" key="1">
    <citation type="submission" date="2024-10" db="EMBL/GenBank/DDBJ databases">
        <authorList>
            <person name="Kim D."/>
        </authorList>
    </citation>
    <scope>NUCLEOTIDE SEQUENCE [LARGE SCALE GENOMIC DNA]</scope>
    <source>
        <strain evidence="1">BH-2024</strain>
    </source>
</reference>
<evidence type="ECO:0000313" key="1">
    <source>
        <dbReference type="EMBL" id="KAL3089468.1"/>
    </source>
</evidence>
<keyword evidence="2" id="KW-1185">Reference proteome</keyword>
<evidence type="ECO:0000313" key="2">
    <source>
        <dbReference type="Proteomes" id="UP001620626"/>
    </source>
</evidence>
<evidence type="ECO:0008006" key="3">
    <source>
        <dbReference type="Google" id="ProtNLM"/>
    </source>
</evidence>